<dbReference type="InterPro" id="IPR014472">
    <property type="entry name" value="CHOPT"/>
</dbReference>
<comment type="pathway">
    <text evidence="11">Phospholipid metabolism; phosphatidylcholine biosynthesis; phosphatidylcholine from phosphocholine: step 2/2.</text>
</comment>
<dbReference type="PROSITE" id="PS00379">
    <property type="entry name" value="CDP_ALCOHOL_P_TRANSF"/>
    <property type="match status" value="1"/>
</dbReference>
<dbReference type="GO" id="GO:0016020">
    <property type="term" value="C:membrane"/>
    <property type="evidence" value="ECO:0007669"/>
    <property type="project" value="InterPro"/>
</dbReference>
<dbReference type="VEuPathDB" id="FungiDB:BON22_1974"/>
<dbReference type="GO" id="GO:0004142">
    <property type="term" value="F:diacylglycerol cholinephosphotransferase activity"/>
    <property type="evidence" value="ECO:0007669"/>
    <property type="project" value="UniProtKB-EC"/>
</dbReference>
<evidence type="ECO:0000256" key="6">
    <source>
        <dbReference type="ARBA" id="ARBA00022692"/>
    </source>
</evidence>
<dbReference type="PIRSF" id="PIRSF015665">
    <property type="entry name" value="CHOPT"/>
    <property type="match status" value="1"/>
</dbReference>
<keyword evidence="6 15" id="KW-0812">Transmembrane</keyword>
<dbReference type="GO" id="GO:0012505">
    <property type="term" value="C:endomembrane system"/>
    <property type="evidence" value="ECO:0007669"/>
    <property type="project" value="UniProtKB-SubCell"/>
</dbReference>
<evidence type="ECO:0000256" key="12">
    <source>
        <dbReference type="ARBA" id="ARBA00038987"/>
    </source>
</evidence>
<keyword evidence="8 15" id="KW-0472">Membrane</keyword>
<evidence type="ECO:0000256" key="14">
    <source>
        <dbReference type="RuleBase" id="RU003750"/>
    </source>
</evidence>
<dbReference type="InterPro" id="IPR000462">
    <property type="entry name" value="CDP-OH_P_trans"/>
</dbReference>
<dbReference type="EMBL" id="LK052907">
    <property type="protein sequence ID" value="CDR46216.1"/>
    <property type="molecule type" value="Genomic_DNA"/>
</dbReference>
<comment type="cofactor">
    <cofactor evidence="1">
        <name>Mg(2+)</name>
        <dbReference type="ChEBI" id="CHEBI:18420"/>
    </cofactor>
</comment>
<evidence type="ECO:0000256" key="15">
    <source>
        <dbReference type="SAM" id="Phobius"/>
    </source>
</evidence>
<evidence type="ECO:0000256" key="1">
    <source>
        <dbReference type="ARBA" id="ARBA00001946"/>
    </source>
</evidence>
<feature type="transmembrane region" description="Helical" evidence="15">
    <location>
        <begin position="288"/>
        <end position="308"/>
    </location>
</feature>
<name>A0A061BGT3_CYBFA</name>
<keyword evidence="7 15" id="KW-1133">Transmembrane helix</keyword>
<dbReference type="FunFam" id="1.20.120.1760:FF:000012">
    <property type="entry name" value="sn-1,2-diacylglycerol cholinephosphotransferase"/>
    <property type="match status" value="1"/>
</dbReference>
<comment type="similarity">
    <text evidence="4 14">Belongs to the CDP-alcohol phosphatidyltransferase class-I family.</text>
</comment>
<dbReference type="AlphaFoldDB" id="A0A061BGT3"/>
<reference evidence="16" key="1">
    <citation type="journal article" date="2014" name="Genome Announc.">
        <title>Genome sequence of the yeast Cyberlindnera fabianii (Hansenula fabianii).</title>
        <authorList>
            <person name="Freel K.C."/>
            <person name="Sarilar V."/>
            <person name="Neuveglise C."/>
            <person name="Devillers H."/>
            <person name="Friedrich A."/>
            <person name="Schacherer J."/>
        </authorList>
    </citation>
    <scope>NUCLEOTIDE SEQUENCE</scope>
    <source>
        <strain evidence="16">YJS4271</strain>
    </source>
</reference>
<dbReference type="PhylomeDB" id="A0A061BGT3"/>
<organism evidence="16">
    <name type="scientific">Cyberlindnera fabianii</name>
    <name type="common">Yeast</name>
    <name type="synonym">Hansenula fabianii</name>
    <dbReference type="NCBI Taxonomy" id="36022"/>
    <lineage>
        <taxon>Eukaryota</taxon>
        <taxon>Fungi</taxon>
        <taxon>Dikarya</taxon>
        <taxon>Ascomycota</taxon>
        <taxon>Saccharomycotina</taxon>
        <taxon>Saccharomycetes</taxon>
        <taxon>Phaffomycetales</taxon>
        <taxon>Phaffomycetaceae</taxon>
        <taxon>Cyberlindnera</taxon>
    </lineage>
</organism>
<gene>
    <name evidence="16" type="ORF">CYFA0S_22e01354g</name>
</gene>
<dbReference type="InterPro" id="IPR048254">
    <property type="entry name" value="CDP_ALCOHOL_P_TRANSF_CS"/>
</dbReference>
<protein>
    <recommendedName>
        <fullName evidence="12">diacylglycerol cholinephosphotransferase</fullName>
        <ecNumber evidence="12">2.7.8.2</ecNumber>
    </recommendedName>
</protein>
<evidence type="ECO:0000256" key="7">
    <source>
        <dbReference type="ARBA" id="ARBA00022989"/>
    </source>
</evidence>
<feature type="transmembrane region" description="Helical" evidence="15">
    <location>
        <begin position="127"/>
        <end position="154"/>
    </location>
</feature>
<evidence type="ECO:0000256" key="5">
    <source>
        <dbReference type="ARBA" id="ARBA00022679"/>
    </source>
</evidence>
<feature type="transmembrane region" description="Helical" evidence="15">
    <location>
        <begin position="358"/>
        <end position="379"/>
    </location>
</feature>
<feature type="transmembrane region" description="Helical" evidence="15">
    <location>
        <begin position="47"/>
        <end position="66"/>
    </location>
</feature>
<dbReference type="PANTHER" id="PTHR10414:SF37">
    <property type="entry name" value="BB IN A BOXCAR, ISOFORM C"/>
    <property type="match status" value="1"/>
</dbReference>
<evidence type="ECO:0000256" key="2">
    <source>
        <dbReference type="ARBA" id="ARBA00004127"/>
    </source>
</evidence>
<keyword evidence="9" id="KW-0444">Lipid biosynthesis</keyword>
<keyword evidence="5 14" id="KW-0808">Transferase</keyword>
<feature type="transmembrane region" description="Helical" evidence="15">
    <location>
        <begin position="320"/>
        <end position="338"/>
    </location>
</feature>
<evidence type="ECO:0000313" key="16">
    <source>
        <dbReference type="EMBL" id="CDR46216.1"/>
    </source>
</evidence>
<comment type="pathway">
    <text evidence="3">Lipid metabolism.</text>
</comment>
<comment type="subcellular location">
    <subcellularLocation>
        <location evidence="2">Endomembrane system</location>
        <topology evidence="2">Multi-pass membrane protein</topology>
    </subcellularLocation>
</comment>
<dbReference type="PANTHER" id="PTHR10414">
    <property type="entry name" value="ETHANOLAMINEPHOSPHOTRANSFERASE"/>
    <property type="match status" value="1"/>
</dbReference>
<evidence type="ECO:0000256" key="10">
    <source>
        <dbReference type="ARBA" id="ARBA00023264"/>
    </source>
</evidence>
<keyword evidence="9" id="KW-0594">Phospholipid biosynthesis</keyword>
<keyword evidence="9" id="KW-0443">Lipid metabolism</keyword>
<evidence type="ECO:0000256" key="8">
    <source>
        <dbReference type="ARBA" id="ARBA00023136"/>
    </source>
</evidence>
<feature type="transmembrane region" description="Helical" evidence="15">
    <location>
        <begin position="214"/>
        <end position="233"/>
    </location>
</feature>
<feature type="transmembrane region" description="Helical" evidence="15">
    <location>
        <begin position="254"/>
        <end position="276"/>
    </location>
</feature>
<proteinExistence type="inferred from homology"/>
<comment type="catalytic activity">
    <reaction evidence="13">
        <text>CDP-N,N-dimethylethanolamine + a 1,2-diacyl-sn-glycerol = a 1,2-diacyl-sn-glycero-3-phospho-N,N-dimethylethanolamine + CMP + H(+)</text>
        <dbReference type="Rhea" id="RHEA:33775"/>
        <dbReference type="ChEBI" id="CHEBI:15378"/>
        <dbReference type="ChEBI" id="CHEBI:17815"/>
        <dbReference type="ChEBI" id="CHEBI:60377"/>
        <dbReference type="ChEBI" id="CHEBI:64572"/>
        <dbReference type="ChEBI" id="CHEBI:65117"/>
    </reaction>
    <physiologicalReaction direction="left-to-right" evidence="13">
        <dbReference type="Rhea" id="RHEA:33776"/>
    </physiologicalReaction>
</comment>
<dbReference type="EC" id="2.7.8.2" evidence="12"/>
<evidence type="ECO:0000256" key="11">
    <source>
        <dbReference type="ARBA" id="ARBA00037890"/>
    </source>
</evidence>
<feature type="transmembrane region" description="Helical" evidence="15">
    <location>
        <begin position="174"/>
        <end position="194"/>
    </location>
</feature>
<sequence length="387" mass="44228">MGFFLPYESLSHLKEYNEDRSLVTKYILKPFWVQFEKIFPMWMAPNVVTLLGFFFIIANLITVFYYDPYLVSDSPRWTYFTYAIGLFLYQTFDACDGIHARRTGQSGPLGELFDHCVDAINTTLSTIIFASVTGFGYSWILVISQFGTLANFYLSTWEEYHTHKLFLSEFSGPVEGILGVVGMFILTGITGPEIWKKELLTLDLSFIKLDPNFIVTPVTIFIVFGSLGLYFNIESARRNVSDYYKSTNQTSKIIDAYKGILPFFVYYATVFAWLWFNPLIIEKHLLPFILTVGLTIAFAVGRIIIGHLTKQSFPYTTPSSFIPVAEFLLFMLFTKLGYSSDVITGELVWAGFGLSLGLHAMFITEIIFEITTYLDIWALTIKHPKLD</sequence>
<dbReference type="OrthoDB" id="196717at2759"/>
<keyword evidence="10" id="KW-1208">Phospholipid metabolism</keyword>
<dbReference type="Gene3D" id="1.20.120.1760">
    <property type="match status" value="1"/>
</dbReference>
<accession>A0A061BGT3</accession>
<evidence type="ECO:0000256" key="9">
    <source>
        <dbReference type="ARBA" id="ARBA00023209"/>
    </source>
</evidence>
<evidence type="ECO:0000256" key="13">
    <source>
        <dbReference type="ARBA" id="ARBA00051857"/>
    </source>
</evidence>
<evidence type="ECO:0000256" key="3">
    <source>
        <dbReference type="ARBA" id="ARBA00005189"/>
    </source>
</evidence>
<dbReference type="InterPro" id="IPR043130">
    <property type="entry name" value="CDP-OH_PTrfase_TM_dom"/>
</dbReference>
<dbReference type="Pfam" id="PF01066">
    <property type="entry name" value="CDP-OH_P_transf"/>
    <property type="match status" value="1"/>
</dbReference>
<evidence type="ECO:0000256" key="4">
    <source>
        <dbReference type="ARBA" id="ARBA00010441"/>
    </source>
</evidence>